<dbReference type="EMBL" id="BAAAZR010000008">
    <property type="protein sequence ID" value="GAA3814925.1"/>
    <property type="molecule type" value="Genomic_DNA"/>
</dbReference>
<name>A0ABP7ICC8_9ACTN</name>
<dbReference type="InterPro" id="IPR003961">
    <property type="entry name" value="FN3_dom"/>
</dbReference>
<dbReference type="InterPro" id="IPR036116">
    <property type="entry name" value="FN3_sf"/>
</dbReference>
<evidence type="ECO:0000256" key="1">
    <source>
        <dbReference type="ARBA" id="ARBA00023295"/>
    </source>
</evidence>
<proteinExistence type="predicted"/>
<keyword evidence="1" id="KW-0378">Hydrolase</keyword>
<keyword evidence="1" id="KW-0326">Glycosidase</keyword>
<dbReference type="CDD" id="cd00063">
    <property type="entry name" value="FN3"/>
    <property type="match status" value="1"/>
</dbReference>
<evidence type="ECO:0000313" key="4">
    <source>
        <dbReference type="EMBL" id="GAA3814925.1"/>
    </source>
</evidence>
<accession>A0ABP7ICC8</accession>
<evidence type="ECO:0000256" key="2">
    <source>
        <dbReference type="ARBA" id="ARBA00023326"/>
    </source>
</evidence>
<protein>
    <recommendedName>
        <fullName evidence="3">Fibronectin type-III domain-containing protein</fullName>
    </recommendedName>
</protein>
<dbReference type="SUPFAM" id="SSF49265">
    <property type="entry name" value="Fibronectin type III"/>
    <property type="match status" value="2"/>
</dbReference>
<evidence type="ECO:0000259" key="3">
    <source>
        <dbReference type="PROSITE" id="PS50853"/>
    </source>
</evidence>
<feature type="domain" description="Fibronectin type-III" evidence="3">
    <location>
        <begin position="115"/>
        <end position="205"/>
    </location>
</feature>
<reference evidence="5" key="1">
    <citation type="journal article" date="2019" name="Int. J. Syst. Evol. Microbiol.">
        <title>The Global Catalogue of Microorganisms (GCM) 10K type strain sequencing project: providing services to taxonomists for standard genome sequencing and annotation.</title>
        <authorList>
            <consortium name="The Broad Institute Genomics Platform"/>
            <consortium name="The Broad Institute Genome Sequencing Center for Infectious Disease"/>
            <person name="Wu L."/>
            <person name="Ma J."/>
        </authorList>
    </citation>
    <scope>NUCLEOTIDE SEQUENCE [LARGE SCALE GENOMIC DNA]</scope>
    <source>
        <strain evidence="5">JCM 16908</strain>
    </source>
</reference>
<keyword evidence="2" id="KW-0119">Carbohydrate metabolism</keyword>
<comment type="caution">
    <text evidence="4">The sequence shown here is derived from an EMBL/GenBank/DDBJ whole genome shotgun (WGS) entry which is preliminary data.</text>
</comment>
<feature type="domain" description="Fibronectin type-III" evidence="3">
    <location>
        <begin position="1"/>
        <end position="79"/>
    </location>
</feature>
<sequence length="206" mass="22242">MISATDITLEWQGGEPDAAGHIVEFATEPHGRYTILQFLPPHQTTFTHPDLMPETSFHYRVRPFYGPASRPIEITLPEGPMGSATKDDHAWAAPRSIPGGPIAKHAIRMASADAVPTGLKAAVMHANGVRFRWTDHAADEEGYLLEDRPEGSADFGVIAVLGPNINSFGLITLPNEKKASFRVRAFYYGKPSNLAGQTTGTIPPGG</sequence>
<keyword evidence="2" id="KW-0624">Polysaccharide degradation</keyword>
<dbReference type="PROSITE" id="PS50853">
    <property type="entry name" value="FN3"/>
    <property type="match status" value="2"/>
</dbReference>
<dbReference type="Gene3D" id="2.60.40.10">
    <property type="entry name" value="Immunoglobulins"/>
    <property type="match status" value="2"/>
</dbReference>
<keyword evidence="5" id="KW-1185">Reference proteome</keyword>
<gene>
    <name evidence="4" type="ORF">GCM10022226_39690</name>
</gene>
<evidence type="ECO:0000313" key="5">
    <source>
        <dbReference type="Proteomes" id="UP001500888"/>
    </source>
</evidence>
<dbReference type="InterPro" id="IPR013783">
    <property type="entry name" value="Ig-like_fold"/>
</dbReference>
<dbReference type="Proteomes" id="UP001500888">
    <property type="component" value="Unassembled WGS sequence"/>
</dbReference>
<organism evidence="4 5">
    <name type="scientific">Sphaerisporangium flaviroseum</name>
    <dbReference type="NCBI Taxonomy" id="509199"/>
    <lineage>
        <taxon>Bacteria</taxon>
        <taxon>Bacillati</taxon>
        <taxon>Actinomycetota</taxon>
        <taxon>Actinomycetes</taxon>
        <taxon>Streptosporangiales</taxon>
        <taxon>Streptosporangiaceae</taxon>
        <taxon>Sphaerisporangium</taxon>
    </lineage>
</organism>